<name>A0A2N9IES8_FAGSY</name>
<evidence type="ECO:0000259" key="2">
    <source>
        <dbReference type="Pfam" id="PF06398"/>
    </source>
</evidence>
<dbReference type="GO" id="GO:0098588">
    <property type="term" value="C:bounding membrane of organelle"/>
    <property type="evidence" value="ECO:0007669"/>
    <property type="project" value="UniProtKB-ARBA"/>
</dbReference>
<dbReference type="Pfam" id="PF25036">
    <property type="entry name" value="VPS13_VAB"/>
    <property type="match status" value="1"/>
</dbReference>
<evidence type="ECO:0000259" key="3">
    <source>
        <dbReference type="Pfam" id="PF25036"/>
    </source>
</evidence>
<dbReference type="AlphaFoldDB" id="A0A2N9IES8"/>
<feature type="compositionally biased region" description="Polar residues" evidence="1">
    <location>
        <begin position="317"/>
        <end position="329"/>
    </location>
</feature>
<dbReference type="InterPro" id="IPR026847">
    <property type="entry name" value="VPS13"/>
</dbReference>
<dbReference type="Pfam" id="PF06398">
    <property type="entry name" value="Pex24p"/>
    <property type="match status" value="1"/>
</dbReference>
<dbReference type="PANTHER" id="PTHR16166">
    <property type="entry name" value="VACUOLAR PROTEIN SORTING-ASSOCIATED PROTEIN VPS13"/>
    <property type="match status" value="1"/>
</dbReference>
<organism evidence="4">
    <name type="scientific">Fagus sylvatica</name>
    <name type="common">Beechnut</name>
    <dbReference type="NCBI Taxonomy" id="28930"/>
    <lineage>
        <taxon>Eukaryota</taxon>
        <taxon>Viridiplantae</taxon>
        <taxon>Streptophyta</taxon>
        <taxon>Embryophyta</taxon>
        <taxon>Tracheophyta</taxon>
        <taxon>Spermatophyta</taxon>
        <taxon>Magnoliopsida</taxon>
        <taxon>eudicotyledons</taxon>
        <taxon>Gunneridae</taxon>
        <taxon>Pentapetalae</taxon>
        <taxon>rosids</taxon>
        <taxon>fabids</taxon>
        <taxon>Fagales</taxon>
        <taxon>Fagaceae</taxon>
        <taxon>Fagus</taxon>
    </lineage>
</organism>
<reference evidence="4" key="1">
    <citation type="submission" date="2018-02" db="EMBL/GenBank/DDBJ databases">
        <authorList>
            <person name="Cohen D.B."/>
            <person name="Kent A.D."/>
        </authorList>
    </citation>
    <scope>NUCLEOTIDE SEQUENCE</scope>
</reference>
<feature type="region of interest" description="Disordered" evidence="1">
    <location>
        <begin position="317"/>
        <end position="340"/>
    </location>
</feature>
<dbReference type="PANTHER" id="PTHR16166:SF137">
    <property type="entry name" value="PLECKSTRIN HOMOLOGY (PH) DOMAIN-CONTAINING PROTEIN"/>
    <property type="match status" value="1"/>
</dbReference>
<feature type="domain" description="TECPR1-like DysF" evidence="2">
    <location>
        <begin position="204"/>
        <end position="274"/>
    </location>
</feature>
<sequence>MGGGGDPIGYFSAPLKQMAGNILDSSYSHDYENKLTWIDLSPIESMSDKCKSSCGRIRCAVLLSPRPEVESRNQPVTVERKSGHIQISPSREGPWTTVRLNYAAHASCWRLGNDVVASEVSVKDGNRYVNIRSLVSVRNNTDFILDLCLVSKSSTENMRPQDDAGNPKGLQIDGRKVQTEEFFETEKYDPTIGWVGCLVQSSPNISEGGSPHQTISEVKLPMGWEWIDDWHLDKMSTNNADGWVYAPDVQSLKWPESFDSLKFVNHARKRRWIRSRKQISCELKDISVGLMKPGDTVPLPLSVLSQSGMYVLQLRPSSPTNPNEYSWSSVVDRPGQKDSGKPNVCSELCVSALTESEELLYCTRMSGTSSSGSLKLWFCLSIQATEIAKDIHCDPIQDWSLVVKSPLSITNFLPLAAEYSVLEMQPSGHFVDCSRGIFGPGKTVKVYSADMRNPLFFSLFPQRGWLPIHEAVPLSDPHGVPSKTISLRSSISGRIVQVIIEQNYDQEQPLLAKIIRIYSPYWFEVARCPPLTIRLLDLSGKKDTRKFALPFQSKKKNEALFEEITEEEIIGGRTLASALNFKMLGLSVSIAQSGQEQFGPVEDLSPLGDLDGSLNLYAYDADGNCIRLFISTKPCPYQSVPTKVISVRPFMTFTNRLGQDMFIKFCSEDAPKVLRASDSRISFVYHETGGLDKLQVRLEDTNWSFPVQIVKEDTIFLVLRGHNGDRRILRTEIRGYEEGSRFIIVFRLGSTNGPIRIENRSLSKAISIRQSGFSEDTWIQLQPLSTTNFSWEDPYGQKFIDAKVFGNDSNGVWKLNLETNTLISAEEQELGLLCLVVEMGDVKFARFIDDRTSGSSSHEEIRSPTLGNSHIQSMMQNNAAPVELIIELGVVGVSVVDQRPKELSYLYLERVFVSYSTGYDGGTTSRFKLILGHLQLDNQLPLTLMPVLLTPDQTSDVNHPVFKMTITIRNKNSDGVQIYPYVYIRVTEKCWRVNIHEPIIWSLVDFYNNLQLDRIPQSSSVTEVDPEIRIE</sequence>
<feature type="domain" description="Vacuolar protein sorting-associated protein 13 VPS13 adaptor binding" evidence="3">
    <location>
        <begin position="628"/>
        <end position="796"/>
    </location>
</feature>
<evidence type="ECO:0000256" key="1">
    <source>
        <dbReference type="SAM" id="MobiDB-lite"/>
    </source>
</evidence>
<evidence type="ECO:0000313" key="4">
    <source>
        <dbReference type="EMBL" id="SPD22674.1"/>
    </source>
</evidence>
<dbReference type="GO" id="GO:0006623">
    <property type="term" value="P:protein targeting to vacuole"/>
    <property type="evidence" value="ECO:0007669"/>
    <property type="project" value="TreeGrafter"/>
</dbReference>
<dbReference type="InterPro" id="IPR009543">
    <property type="entry name" value="VPS13_VAB"/>
</dbReference>
<proteinExistence type="predicted"/>
<dbReference type="EMBL" id="OIVN01005479">
    <property type="protein sequence ID" value="SPD22674.1"/>
    <property type="molecule type" value="Genomic_DNA"/>
</dbReference>
<dbReference type="InterPro" id="IPR010482">
    <property type="entry name" value="TECPR1-like_DysF"/>
</dbReference>
<protein>
    <recommendedName>
        <fullName evidence="5">Peroxin/Ferlin domain-containing protein</fullName>
    </recommendedName>
</protein>
<accession>A0A2N9IES8</accession>
<evidence type="ECO:0008006" key="5">
    <source>
        <dbReference type="Google" id="ProtNLM"/>
    </source>
</evidence>
<gene>
    <name evidence="4" type="ORF">FSB_LOCUS50556</name>
</gene>
<dbReference type="GO" id="GO:0005737">
    <property type="term" value="C:cytoplasm"/>
    <property type="evidence" value="ECO:0007669"/>
    <property type="project" value="UniProtKB-ARBA"/>
</dbReference>
<dbReference type="GO" id="GO:0045053">
    <property type="term" value="P:protein retention in Golgi apparatus"/>
    <property type="evidence" value="ECO:0007669"/>
    <property type="project" value="TreeGrafter"/>
</dbReference>